<evidence type="ECO:0000313" key="6">
    <source>
        <dbReference type="EMBL" id="EYE95905.1"/>
    </source>
</evidence>
<dbReference type="GO" id="GO:0006412">
    <property type="term" value="P:translation"/>
    <property type="evidence" value="ECO:0007669"/>
    <property type="project" value="UniProtKB-KW"/>
</dbReference>
<organism evidence="6 7">
    <name type="scientific">Aspergillus ruber (strain CBS 135680)</name>
    <dbReference type="NCBI Taxonomy" id="1388766"/>
    <lineage>
        <taxon>Eukaryota</taxon>
        <taxon>Fungi</taxon>
        <taxon>Dikarya</taxon>
        <taxon>Ascomycota</taxon>
        <taxon>Pezizomycotina</taxon>
        <taxon>Eurotiomycetes</taxon>
        <taxon>Eurotiomycetidae</taxon>
        <taxon>Eurotiales</taxon>
        <taxon>Aspergillaceae</taxon>
        <taxon>Aspergillus</taxon>
        <taxon>Aspergillus subgen. Aspergillus</taxon>
    </lineage>
</organism>
<evidence type="ECO:0000313" key="7">
    <source>
        <dbReference type="Proteomes" id="UP000019804"/>
    </source>
</evidence>
<dbReference type="AlphaFoldDB" id="A0A017SHW7"/>
<dbReference type="GO" id="GO:0005739">
    <property type="term" value="C:mitochondrion"/>
    <property type="evidence" value="ECO:0007669"/>
    <property type="project" value="TreeGrafter"/>
</dbReference>
<dbReference type="PANTHER" id="PTHR20982">
    <property type="entry name" value="RIBOSOME RECYCLING FACTOR"/>
    <property type="match status" value="1"/>
</dbReference>
<dbReference type="Gene3D" id="3.30.1360.40">
    <property type="match status" value="1"/>
</dbReference>
<dbReference type="FunFam" id="3.30.1360.40:FF:000020">
    <property type="entry name" value="Similar to ribosome recycling factor"/>
    <property type="match status" value="1"/>
</dbReference>
<evidence type="ECO:0000259" key="5">
    <source>
        <dbReference type="Pfam" id="PF01765"/>
    </source>
</evidence>
<comment type="function">
    <text evidence="3">Necessary for protein synthesis in mitochondria. Functions as a ribosome recycling factor in mitochondria.</text>
</comment>
<dbReference type="PANTHER" id="PTHR20982:SF3">
    <property type="entry name" value="MITOCHONDRIAL RIBOSOME RECYCLING FACTOR PSEUDO 1"/>
    <property type="match status" value="1"/>
</dbReference>
<dbReference type="Gene3D" id="1.10.132.20">
    <property type="entry name" value="Ribosome-recycling factor"/>
    <property type="match status" value="1"/>
</dbReference>
<evidence type="ECO:0000256" key="3">
    <source>
        <dbReference type="ARBA" id="ARBA00024909"/>
    </source>
</evidence>
<dbReference type="EMBL" id="KK088420">
    <property type="protein sequence ID" value="EYE95905.1"/>
    <property type="molecule type" value="Genomic_DNA"/>
</dbReference>
<dbReference type="Pfam" id="PF01765">
    <property type="entry name" value="RRF"/>
    <property type="match status" value="1"/>
</dbReference>
<feature type="compositionally biased region" description="Low complexity" evidence="4">
    <location>
        <begin position="64"/>
        <end position="75"/>
    </location>
</feature>
<dbReference type="Proteomes" id="UP000019804">
    <property type="component" value="Unassembled WGS sequence"/>
</dbReference>
<dbReference type="InterPro" id="IPR002661">
    <property type="entry name" value="Ribosome_recyc_fac"/>
</dbReference>
<dbReference type="RefSeq" id="XP_040639593.1">
    <property type="nucleotide sequence ID" value="XM_040781685.1"/>
</dbReference>
<feature type="region of interest" description="Disordered" evidence="4">
    <location>
        <begin position="232"/>
        <end position="255"/>
    </location>
</feature>
<feature type="region of interest" description="Disordered" evidence="4">
    <location>
        <begin position="50"/>
        <end position="82"/>
    </location>
</feature>
<dbReference type="SUPFAM" id="SSF55194">
    <property type="entry name" value="Ribosome recycling factor, RRF"/>
    <property type="match status" value="1"/>
</dbReference>
<feature type="domain" description="Ribosome recycling factor" evidence="5">
    <location>
        <begin position="101"/>
        <end position="270"/>
    </location>
</feature>
<name>A0A017SHW7_ASPRC</name>
<dbReference type="InterPro" id="IPR036191">
    <property type="entry name" value="RRF_sf"/>
</dbReference>
<gene>
    <name evidence="6" type="ORF">EURHEDRAFT_411637</name>
</gene>
<evidence type="ECO:0000256" key="2">
    <source>
        <dbReference type="ARBA" id="ARBA00022917"/>
    </source>
</evidence>
<comment type="similarity">
    <text evidence="1">Belongs to the RRF family.</text>
</comment>
<reference evidence="7" key="1">
    <citation type="journal article" date="2014" name="Nat. Commun.">
        <title>Genomic adaptations of the halophilic Dead Sea filamentous fungus Eurotium rubrum.</title>
        <authorList>
            <person name="Kis-Papo T."/>
            <person name="Weig A.R."/>
            <person name="Riley R."/>
            <person name="Persoh D."/>
            <person name="Salamov A."/>
            <person name="Sun H."/>
            <person name="Lipzen A."/>
            <person name="Wasser S.P."/>
            <person name="Rambold G."/>
            <person name="Grigoriev I.V."/>
            <person name="Nevo E."/>
        </authorList>
    </citation>
    <scope>NUCLEOTIDE SEQUENCE [LARGE SCALE GENOMIC DNA]</scope>
    <source>
        <strain evidence="7">CBS 135680</strain>
    </source>
</reference>
<feature type="non-terminal residue" evidence="6">
    <location>
        <position position="270"/>
    </location>
</feature>
<dbReference type="STRING" id="1388766.A0A017SHW7"/>
<keyword evidence="7" id="KW-1185">Reference proteome</keyword>
<dbReference type="HOGENOM" id="CLU_057161_1_0_1"/>
<protein>
    <submittedName>
        <fullName evidence="6">Ribosome recycling factor</fullName>
    </submittedName>
</protein>
<evidence type="ECO:0000256" key="4">
    <source>
        <dbReference type="SAM" id="MobiDB-lite"/>
    </source>
</evidence>
<dbReference type="InterPro" id="IPR023584">
    <property type="entry name" value="Ribosome_recyc_fac_dom"/>
</dbReference>
<evidence type="ECO:0000256" key="1">
    <source>
        <dbReference type="ARBA" id="ARBA00005912"/>
    </source>
</evidence>
<dbReference type="GeneID" id="63696809"/>
<dbReference type="OrthoDB" id="407355at2759"/>
<keyword evidence="2" id="KW-0648">Protein biosynthesis</keyword>
<proteinExistence type="inferred from homology"/>
<accession>A0A017SHW7</accession>
<sequence>MQRSLASSSLSGLVRSRFISTNSQIISRSQPLLPLYNLAVPSGKHVFSTSSPLYKKKDKSKKGTSAAESEATKSSNGVEASDDPFSLSQLQDDIVAAVFRLKDDLSKLRAGGRLNTEAIESLRVQLSKGGKDTVKLGELAQVVPKGGRMVTILAAEEDHVKPISSAVISSNLSLNPQPDTHNGLQLNIPIPPPTKESRDKTVQHAKAAMEKASGTIRDSRGAVHKRLQEMQKKKIARPDDVRKAHDNMGKLTEKGQKEVKDLFEAAKKAL</sequence>
<dbReference type="GO" id="GO:0043023">
    <property type="term" value="F:ribosomal large subunit binding"/>
    <property type="evidence" value="ECO:0007669"/>
    <property type="project" value="TreeGrafter"/>
</dbReference>